<evidence type="ECO:0000313" key="3">
    <source>
        <dbReference type="Proteomes" id="UP001431783"/>
    </source>
</evidence>
<sequence length="527" mass="63915">METRYYSDKSQSGGVHKLALHASKEVFQRIKGHHERKERIMAELAKETQYKQYLRDGNKAMTDKWENSVEYLRKKKKEAREQKLAQKVDDRVEQYHKVLKQQAEERAKYNEEVMYKRFFTTGAQKELNSAVLKSDCIFENVKLIELKQMNENTIDADWKAYENKIIEEDEIFKKDELIKQCIRKKNAEEYNMCLMKQIEEQRAQREEEKRTKLENDKIDIERQMEELKIIQKNEHEDLMNAKEYWRKTLQNSRDIKIKQQQAYARQDAEIDVVAQVFRDTKSKIECKRRKMRQEEMEKTQEKQRAACKVLMDIYSQKQNKENQIIAKAIAEQEEEEESKLQKKLEHQRQQVEDRRKNYEDAMAERNKKREEELEVTKWKMLNRMKFVEIVGNEGKDMEEKLWNKKIRYRKELDEQMEDERKRREEKKIEEESFKWHNYPEMDQKFMNYANEMLSKQKEAGRPLYPLEHLIMEYKKRNGLIPPNMQKHLQCSVGQTSEEKKKLHSKTRRICPVKNDSSGMKDCFCPNK</sequence>
<feature type="coiled-coil region" evidence="1">
    <location>
        <begin position="62"/>
        <end position="112"/>
    </location>
</feature>
<evidence type="ECO:0000313" key="2">
    <source>
        <dbReference type="EMBL" id="KAK9883404.1"/>
    </source>
</evidence>
<reference evidence="2 3" key="1">
    <citation type="submission" date="2023-03" db="EMBL/GenBank/DDBJ databases">
        <title>Genome insight into feeding habits of ladybird beetles.</title>
        <authorList>
            <person name="Li H.-S."/>
            <person name="Huang Y.-H."/>
            <person name="Pang H."/>
        </authorList>
    </citation>
    <scope>NUCLEOTIDE SEQUENCE [LARGE SCALE GENOMIC DNA]</scope>
    <source>
        <strain evidence="2">SYSU_2023b</strain>
        <tissue evidence="2">Whole body</tissue>
    </source>
</reference>
<dbReference type="EMBL" id="JARQZJ010000091">
    <property type="protein sequence ID" value="KAK9883404.1"/>
    <property type="molecule type" value="Genomic_DNA"/>
</dbReference>
<feature type="coiled-coil region" evidence="1">
    <location>
        <begin position="284"/>
        <end position="371"/>
    </location>
</feature>
<keyword evidence="1" id="KW-0175">Coiled coil</keyword>
<protein>
    <recommendedName>
        <fullName evidence="4">Trichohyalin-plectin-homology domain-containing protein</fullName>
    </recommendedName>
</protein>
<dbReference type="GO" id="GO:0005879">
    <property type="term" value="C:axonemal microtubule"/>
    <property type="evidence" value="ECO:0007669"/>
    <property type="project" value="TreeGrafter"/>
</dbReference>
<evidence type="ECO:0008006" key="4">
    <source>
        <dbReference type="Google" id="ProtNLM"/>
    </source>
</evidence>
<dbReference type="PANTHER" id="PTHR28663:SF1">
    <property type="entry name" value="CILIA- AND FLAGELLA- ASSOCIATED PROTEIN 210"/>
    <property type="match status" value="1"/>
</dbReference>
<gene>
    <name evidence="2" type="ORF">WA026_001577</name>
</gene>
<dbReference type="Proteomes" id="UP001431783">
    <property type="component" value="Unassembled WGS sequence"/>
</dbReference>
<feature type="coiled-coil region" evidence="1">
    <location>
        <begin position="184"/>
        <end position="233"/>
    </location>
</feature>
<accession>A0AAW1URE1</accession>
<dbReference type="InterPro" id="IPR039986">
    <property type="entry name" value="CFAP210"/>
</dbReference>
<organism evidence="2 3">
    <name type="scientific">Henosepilachna vigintioctopunctata</name>
    <dbReference type="NCBI Taxonomy" id="420089"/>
    <lineage>
        <taxon>Eukaryota</taxon>
        <taxon>Metazoa</taxon>
        <taxon>Ecdysozoa</taxon>
        <taxon>Arthropoda</taxon>
        <taxon>Hexapoda</taxon>
        <taxon>Insecta</taxon>
        <taxon>Pterygota</taxon>
        <taxon>Neoptera</taxon>
        <taxon>Endopterygota</taxon>
        <taxon>Coleoptera</taxon>
        <taxon>Polyphaga</taxon>
        <taxon>Cucujiformia</taxon>
        <taxon>Coccinelloidea</taxon>
        <taxon>Coccinellidae</taxon>
        <taxon>Epilachninae</taxon>
        <taxon>Epilachnini</taxon>
        <taxon>Henosepilachna</taxon>
    </lineage>
</organism>
<dbReference type="AlphaFoldDB" id="A0AAW1URE1"/>
<dbReference type="PANTHER" id="PTHR28663">
    <property type="entry name" value="COILED-COIL DOMAIN-CONTAINING PROTEIN 173"/>
    <property type="match status" value="1"/>
</dbReference>
<name>A0AAW1URE1_9CUCU</name>
<keyword evidence="3" id="KW-1185">Reference proteome</keyword>
<proteinExistence type="predicted"/>
<evidence type="ECO:0000256" key="1">
    <source>
        <dbReference type="SAM" id="Coils"/>
    </source>
</evidence>
<comment type="caution">
    <text evidence="2">The sequence shown here is derived from an EMBL/GenBank/DDBJ whole genome shotgun (WGS) entry which is preliminary data.</text>
</comment>